<protein>
    <submittedName>
        <fullName evidence="1">Uncharacterized protein</fullName>
    </submittedName>
</protein>
<gene>
    <name evidence="1" type="ORF">MUK42_36711</name>
</gene>
<sequence>MRRMLLKMESGTNASMRIVSKIPSTTLACRIKTVEASSSAIFRQFESHLPRGMDFGPCPFLCDVLWREETLGEMCFVYQ</sequence>
<reference evidence="1" key="1">
    <citation type="submission" date="2022-05" db="EMBL/GenBank/DDBJ databases">
        <title>The Musa troglodytarum L. genome provides insights into the mechanism of non-climacteric behaviour and enrichment of carotenoids.</title>
        <authorList>
            <person name="Wang J."/>
        </authorList>
    </citation>
    <scope>NUCLEOTIDE SEQUENCE</scope>
    <source>
        <tissue evidence="1">Leaf</tissue>
    </source>
</reference>
<dbReference type="EMBL" id="CP097509">
    <property type="protein sequence ID" value="URE16589.1"/>
    <property type="molecule type" value="Genomic_DNA"/>
</dbReference>
<name>A0A9E7GJH1_9LILI</name>
<evidence type="ECO:0000313" key="1">
    <source>
        <dbReference type="EMBL" id="URE16589.1"/>
    </source>
</evidence>
<evidence type="ECO:0000313" key="2">
    <source>
        <dbReference type="Proteomes" id="UP001055439"/>
    </source>
</evidence>
<organism evidence="1 2">
    <name type="scientific">Musa troglodytarum</name>
    <name type="common">fe'i banana</name>
    <dbReference type="NCBI Taxonomy" id="320322"/>
    <lineage>
        <taxon>Eukaryota</taxon>
        <taxon>Viridiplantae</taxon>
        <taxon>Streptophyta</taxon>
        <taxon>Embryophyta</taxon>
        <taxon>Tracheophyta</taxon>
        <taxon>Spermatophyta</taxon>
        <taxon>Magnoliopsida</taxon>
        <taxon>Liliopsida</taxon>
        <taxon>Zingiberales</taxon>
        <taxon>Musaceae</taxon>
        <taxon>Musa</taxon>
    </lineage>
</organism>
<proteinExistence type="predicted"/>
<dbReference type="AlphaFoldDB" id="A0A9E7GJH1"/>
<dbReference type="Proteomes" id="UP001055439">
    <property type="component" value="Chromosome 7"/>
</dbReference>
<keyword evidence="2" id="KW-1185">Reference proteome</keyword>
<accession>A0A9E7GJH1</accession>